<sequence>MGQKLMNLMKKEKPEPEPEIDPLTEQELEALARRTRRLGAYRQLFSSIVISFTFLVMGSSVGWTSPVLYNMRETGQPMNLSTSDATVMVSVYYLGNAVMPIPSGILSDVKGRKSSLSCLLIFPFVSWVLIYFAKRPVVLHVARLLAGMWTGIVITVGPMYLAELAQPQYRGALSTLLMILANLGALLAMVIGMRVSYWTMAVVFGLTPSSTDDVLSGKDDTPDNGLEKTKNRRCRLGLFRQWIASIFMSTSYLIIGTSIGWPSPVLYAMRKTGEPFNMTTADVSIMEPIKEQHGHSRG</sequence>
<keyword evidence="2 6" id="KW-0812">Transmembrane</keyword>
<feature type="transmembrane region" description="Helical" evidence="6">
    <location>
        <begin position="44"/>
        <end position="65"/>
    </location>
</feature>
<evidence type="ECO:0000256" key="1">
    <source>
        <dbReference type="ARBA" id="ARBA00004141"/>
    </source>
</evidence>
<feature type="transmembrane region" description="Helical" evidence="6">
    <location>
        <begin position="242"/>
        <end position="261"/>
    </location>
</feature>
<protein>
    <recommendedName>
        <fullName evidence="7">Major facilitator superfamily (MFS) profile domain-containing protein</fullName>
    </recommendedName>
</protein>
<dbReference type="SUPFAM" id="SSF103473">
    <property type="entry name" value="MFS general substrate transporter"/>
    <property type="match status" value="1"/>
</dbReference>
<dbReference type="PANTHER" id="PTHR48021:SF1">
    <property type="entry name" value="GH07001P-RELATED"/>
    <property type="match status" value="1"/>
</dbReference>
<keyword evidence="9" id="KW-1185">Reference proteome</keyword>
<name>A0A8S9XG44_APOLU</name>
<dbReference type="OrthoDB" id="6611116at2759"/>
<comment type="caution">
    <text evidence="8">The sequence shown here is derived from an EMBL/GenBank/DDBJ whole genome shotgun (WGS) entry which is preliminary data.</text>
</comment>
<dbReference type="InterPro" id="IPR036259">
    <property type="entry name" value="MFS_trans_sf"/>
</dbReference>
<feature type="transmembrane region" description="Helical" evidence="6">
    <location>
        <begin position="85"/>
        <end position="102"/>
    </location>
</feature>
<accession>A0A8S9XG44</accession>
<evidence type="ECO:0000256" key="3">
    <source>
        <dbReference type="ARBA" id="ARBA00022989"/>
    </source>
</evidence>
<evidence type="ECO:0000313" key="9">
    <source>
        <dbReference type="Proteomes" id="UP000466442"/>
    </source>
</evidence>
<keyword evidence="3 6" id="KW-1133">Transmembrane helix</keyword>
<dbReference type="PROSITE" id="PS50850">
    <property type="entry name" value="MFS"/>
    <property type="match status" value="1"/>
</dbReference>
<evidence type="ECO:0000259" key="7">
    <source>
        <dbReference type="PROSITE" id="PS50850"/>
    </source>
</evidence>
<gene>
    <name evidence="8" type="ORF">GE061_015980</name>
</gene>
<feature type="region of interest" description="Disordered" evidence="5">
    <location>
        <begin position="1"/>
        <end position="20"/>
    </location>
</feature>
<dbReference type="GO" id="GO:0016020">
    <property type="term" value="C:membrane"/>
    <property type="evidence" value="ECO:0007669"/>
    <property type="project" value="UniProtKB-SubCell"/>
</dbReference>
<evidence type="ECO:0000256" key="4">
    <source>
        <dbReference type="ARBA" id="ARBA00023136"/>
    </source>
</evidence>
<dbReference type="Pfam" id="PF00083">
    <property type="entry name" value="Sugar_tr"/>
    <property type="match status" value="1"/>
</dbReference>
<dbReference type="PROSITE" id="PS00217">
    <property type="entry name" value="SUGAR_TRANSPORT_2"/>
    <property type="match status" value="1"/>
</dbReference>
<feature type="transmembrane region" description="Helical" evidence="6">
    <location>
        <begin position="139"/>
        <end position="161"/>
    </location>
</feature>
<proteinExistence type="predicted"/>
<evidence type="ECO:0000256" key="6">
    <source>
        <dbReference type="SAM" id="Phobius"/>
    </source>
</evidence>
<dbReference type="InterPro" id="IPR050549">
    <property type="entry name" value="MFS_Trehalose_Transporter"/>
</dbReference>
<dbReference type="GO" id="GO:0022857">
    <property type="term" value="F:transmembrane transporter activity"/>
    <property type="evidence" value="ECO:0007669"/>
    <property type="project" value="InterPro"/>
</dbReference>
<dbReference type="InterPro" id="IPR005829">
    <property type="entry name" value="Sugar_transporter_CS"/>
</dbReference>
<dbReference type="AlphaFoldDB" id="A0A8S9XG44"/>
<evidence type="ECO:0000256" key="5">
    <source>
        <dbReference type="SAM" id="MobiDB-lite"/>
    </source>
</evidence>
<feature type="transmembrane region" description="Helical" evidence="6">
    <location>
        <begin position="173"/>
        <end position="197"/>
    </location>
</feature>
<comment type="subcellular location">
    <subcellularLocation>
        <location evidence="1">Membrane</location>
        <topology evidence="1">Multi-pass membrane protein</topology>
    </subcellularLocation>
</comment>
<dbReference type="Proteomes" id="UP000466442">
    <property type="component" value="Unassembled WGS sequence"/>
</dbReference>
<feature type="domain" description="Major facilitator superfamily (MFS) profile" evidence="7">
    <location>
        <begin position="46"/>
        <end position="298"/>
    </location>
</feature>
<dbReference type="InterPro" id="IPR020846">
    <property type="entry name" value="MFS_dom"/>
</dbReference>
<dbReference type="PANTHER" id="PTHR48021">
    <property type="match status" value="1"/>
</dbReference>
<reference evidence="8" key="1">
    <citation type="journal article" date="2021" name="Mol. Ecol. Resour.">
        <title>Apolygus lucorum genome provides insights into omnivorousness and mesophyll feeding.</title>
        <authorList>
            <person name="Liu Y."/>
            <person name="Liu H."/>
            <person name="Wang H."/>
            <person name="Huang T."/>
            <person name="Liu B."/>
            <person name="Yang B."/>
            <person name="Yin L."/>
            <person name="Li B."/>
            <person name="Zhang Y."/>
            <person name="Zhang S."/>
            <person name="Jiang F."/>
            <person name="Zhang X."/>
            <person name="Ren Y."/>
            <person name="Wang B."/>
            <person name="Wang S."/>
            <person name="Lu Y."/>
            <person name="Wu K."/>
            <person name="Fan W."/>
            <person name="Wang G."/>
        </authorList>
    </citation>
    <scope>NUCLEOTIDE SEQUENCE</scope>
    <source>
        <strain evidence="8">12Hb</strain>
    </source>
</reference>
<organism evidence="8 9">
    <name type="scientific">Apolygus lucorum</name>
    <name type="common">Small green plant bug</name>
    <name type="synonym">Lygocoris lucorum</name>
    <dbReference type="NCBI Taxonomy" id="248454"/>
    <lineage>
        <taxon>Eukaryota</taxon>
        <taxon>Metazoa</taxon>
        <taxon>Ecdysozoa</taxon>
        <taxon>Arthropoda</taxon>
        <taxon>Hexapoda</taxon>
        <taxon>Insecta</taxon>
        <taxon>Pterygota</taxon>
        <taxon>Neoptera</taxon>
        <taxon>Paraneoptera</taxon>
        <taxon>Hemiptera</taxon>
        <taxon>Heteroptera</taxon>
        <taxon>Panheteroptera</taxon>
        <taxon>Cimicomorpha</taxon>
        <taxon>Miridae</taxon>
        <taxon>Mirini</taxon>
        <taxon>Apolygus</taxon>
    </lineage>
</organism>
<feature type="transmembrane region" description="Helical" evidence="6">
    <location>
        <begin position="114"/>
        <end position="133"/>
    </location>
</feature>
<dbReference type="Gene3D" id="1.20.1250.20">
    <property type="entry name" value="MFS general substrate transporter like domains"/>
    <property type="match status" value="1"/>
</dbReference>
<keyword evidence="4 6" id="KW-0472">Membrane</keyword>
<evidence type="ECO:0000256" key="2">
    <source>
        <dbReference type="ARBA" id="ARBA00022692"/>
    </source>
</evidence>
<dbReference type="EMBL" id="WIXP02000007">
    <property type="protein sequence ID" value="KAF6207534.1"/>
    <property type="molecule type" value="Genomic_DNA"/>
</dbReference>
<evidence type="ECO:0000313" key="8">
    <source>
        <dbReference type="EMBL" id="KAF6207534.1"/>
    </source>
</evidence>
<dbReference type="InterPro" id="IPR005828">
    <property type="entry name" value="MFS_sugar_transport-like"/>
</dbReference>